<sequence>MSGPQQHHHQNPDYYAETAILYGGHGQQGHYPPPGQSQGYIPQQPSPAGNPPVSQPPVGGDNQGFVNSSKPTFKERLYQWSTKAGVPINKVTNRLGSEAFWPSTMEIECDKAARILKSFCKDGFYTEDKAAATSSSSPTPVSPGPKGKPKVLVKIPQKAIETAAGLAIFTTFRTGLHISGAGGSGIVVSRLPDGSWSPPSGFLVHTLGAGFMIGLDIYDCVCILRTPEAVAAFTNPRISLGGEVGLVAGPVGAGAAVDAALLKSTKPVWSYMKSRGFYAGVQADGTIIIARPDANAAFYGVKGVKVVDILQGHVPTKGPPGMWPEGARQLMEVLKSAEGRRDVDEGVLKDISSGPTPGDLGLDDQGHQTEVHVPDGKHSRYT</sequence>
<proteinExistence type="predicted"/>
<dbReference type="GO" id="GO:0035091">
    <property type="term" value="F:phosphatidylinositol binding"/>
    <property type="evidence" value="ECO:0007669"/>
    <property type="project" value="TreeGrafter"/>
</dbReference>
<dbReference type="InterPro" id="IPR051702">
    <property type="entry name" value="SH3_domain_YSC84-like"/>
</dbReference>
<accession>A0A423VSK4</accession>
<dbReference type="InterPro" id="IPR007461">
    <property type="entry name" value="Ysc84_actin-binding"/>
</dbReference>
<dbReference type="CDD" id="cd11524">
    <property type="entry name" value="SYLF"/>
    <property type="match status" value="1"/>
</dbReference>
<organism evidence="3 4">
    <name type="scientific">Cytospora schulzeri</name>
    <dbReference type="NCBI Taxonomy" id="448051"/>
    <lineage>
        <taxon>Eukaryota</taxon>
        <taxon>Fungi</taxon>
        <taxon>Dikarya</taxon>
        <taxon>Ascomycota</taxon>
        <taxon>Pezizomycotina</taxon>
        <taxon>Sordariomycetes</taxon>
        <taxon>Sordariomycetidae</taxon>
        <taxon>Diaporthales</taxon>
        <taxon>Cytosporaceae</taxon>
        <taxon>Cytospora</taxon>
    </lineage>
</organism>
<comment type="caution">
    <text evidence="3">The sequence shown here is derived from an EMBL/GenBank/DDBJ whole genome shotgun (WGS) entry which is preliminary data.</text>
</comment>
<dbReference type="Pfam" id="PF04366">
    <property type="entry name" value="Ysc84"/>
    <property type="match status" value="1"/>
</dbReference>
<dbReference type="AlphaFoldDB" id="A0A423VSK4"/>
<evidence type="ECO:0000313" key="4">
    <source>
        <dbReference type="Proteomes" id="UP000283895"/>
    </source>
</evidence>
<evidence type="ECO:0000256" key="1">
    <source>
        <dbReference type="SAM" id="MobiDB-lite"/>
    </source>
</evidence>
<reference evidence="3 4" key="1">
    <citation type="submission" date="2015-09" db="EMBL/GenBank/DDBJ databases">
        <title>Host preference determinants of Valsa canker pathogens revealed by comparative genomics.</title>
        <authorList>
            <person name="Yin Z."/>
            <person name="Huang L."/>
        </authorList>
    </citation>
    <scope>NUCLEOTIDE SEQUENCE [LARGE SCALE GENOMIC DNA]</scope>
    <source>
        <strain evidence="3 4">03-1</strain>
    </source>
</reference>
<protein>
    <recommendedName>
        <fullName evidence="2">Ysc84 actin-binding domain-containing protein</fullName>
    </recommendedName>
</protein>
<dbReference type="PANTHER" id="PTHR15629">
    <property type="entry name" value="SH3YL1 PROTEIN"/>
    <property type="match status" value="1"/>
</dbReference>
<name>A0A423VSK4_9PEZI</name>
<feature type="region of interest" description="Disordered" evidence="1">
    <location>
        <begin position="345"/>
        <end position="382"/>
    </location>
</feature>
<dbReference type="OrthoDB" id="10255128at2759"/>
<dbReference type="STRING" id="356882.A0A423VSK4"/>
<feature type="region of interest" description="Disordered" evidence="1">
    <location>
        <begin position="1"/>
        <end position="69"/>
    </location>
</feature>
<feature type="compositionally biased region" description="Basic and acidic residues" evidence="1">
    <location>
        <begin position="364"/>
        <end position="382"/>
    </location>
</feature>
<dbReference type="EMBL" id="LKEA01000042">
    <property type="protein sequence ID" value="ROV94024.1"/>
    <property type="molecule type" value="Genomic_DNA"/>
</dbReference>
<keyword evidence="4" id="KW-1185">Reference proteome</keyword>
<evidence type="ECO:0000259" key="2">
    <source>
        <dbReference type="Pfam" id="PF04366"/>
    </source>
</evidence>
<evidence type="ECO:0000313" key="3">
    <source>
        <dbReference type="EMBL" id="ROV94024.1"/>
    </source>
</evidence>
<dbReference type="PANTHER" id="PTHR15629:SF8">
    <property type="entry name" value="DUF500 DOMAIN PROTEIN (AFU_ORTHOLOGUE AFUA_5G07310)"/>
    <property type="match status" value="1"/>
</dbReference>
<feature type="compositionally biased region" description="Pro residues" evidence="1">
    <location>
        <begin position="44"/>
        <end position="55"/>
    </location>
</feature>
<feature type="domain" description="Ysc84 actin-binding" evidence="2">
    <location>
        <begin position="205"/>
        <end position="337"/>
    </location>
</feature>
<gene>
    <name evidence="3" type="ORF">VMCG_08282</name>
</gene>
<dbReference type="Proteomes" id="UP000283895">
    <property type="component" value="Unassembled WGS sequence"/>
</dbReference>